<dbReference type="InterPro" id="IPR036894">
    <property type="entry name" value="YbaB-like_sf"/>
</dbReference>
<name>A0A0F6YJA9_9BACT</name>
<dbReference type="GO" id="GO:0003677">
    <property type="term" value="F:DNA binding"/>
    <property type="evidence" value="ECO:0007669"/>
    <property type="project" value="UniProtKB-UniRule"/>
</dbReference>
<comment type="subcellular location">
    <subcellularLocation>
        <location evidence="2">Cytoplasm</location>
        <location evidence="2">Nucleoid</location>
    </subcellularLocation>
</comment>
<protein>
    <recommendedName>
        <fullName evidence="2">Nucleoid-associated protein DB32_004994</fullName>
    </recommendedName>
</protein>
<dbReference type="InterPro" id="IPR004401">
    <property type="entry name" value="YbaB/EbfC"/>
</dbReference>
<keyword evidence="3" id="KW-0175">Coiled coil</keyword>
<evidence type="ECO:0000313" key="4">
    <source>
        <dbReference type="EMBL" id="AKF07845.1"/>
    </source>
</evidence>
<proteinExistence type="inferred from homology"/>
<sequence>MSTHFRGGMSELMRQASRLQRKIEKRKQELQSEVVEAGAGNDQVKVKVNGAKELVSIEIAPELLKGEDLSMVQDLVVAAVNAGMKKANEVVDAELEKVTGGLKIPGLF</sequence>
<comment type="function">
    <text evidence="2">Binds to DNA and alters its conformation. May be involved in regulation of gene expression, nucleoid organization and DNA protection.</text>
</comment>
<dbReference type="STRING" id="927083.DB32_004994"/>
<dbReference type="AlphaFoldDB" id="A0A0F6YJA9"/>
<gene>
    <name evidence="4" type="ORF">DB32_004994</name>
</gene>
<dbReference type="KEGG" id="samy:DB32_004994"/>
<dbReference type="EMBL" id="CP011125">
    <property type="protein sequence ID" value="AKF07845.1"/>
    <property type="molecule type" value="Genomic_DNA"/>
</dbReference>
<keyword evidence="2" id="KW-0963">Cytoplasm</keyword>
<dbReference type="PIRSF" id="PIRSF004555">
    <property type="entry name" value="UCP004555"/>
    <property type="match status" value="1"/>
</dbReference>
<dbReference type="Gene3D" id="3.30.1310.10">
    <property type="entry name" value="Nucleoid-associated protein YbaB-like domain"/>
    <property type="match status" value="1"/>
</dbReference>
<dbReference type="Pfam" id="PF02575">
    <property type="entry name" value="YbaB_DNA_bd"/>
    <property type="match status" value="1"/>
</dbReference>
<dbReference type="Proteomes" id="UP000034883">
    <property type="component" value="Chromosome"/>
</dbReference>
<keyword evidence="1 2" id="KW-0238">DNA-binding</keyword>
<reference evidence="4 5" key="1">
    <citation type="submission" date="2015-03" db="EMBL/GenBank/DDBJ databases">
        <title>Genome assembly of Sandaracinus amylolyticus DSM 53668.</title>
        <authorList>
            <person name="Sharma G."/>
            <person name="Subramanian S."/>
        </authorList>
    </citation>
    <scope>NUCLEOTIDE SEQUENCE [LARGE SCALE GENOMIC DNA]</scope>
    <source>
        <strain evidence="4 5">DSM 53668</strain>
    </source>
</reference>
<dbReference type="GO" id="GO:0005829">
    <property type="term" value="C:cytosol"/>
    <property type="evidence" value="ECO:0007669"/>
    <property type="project" value="TreeGrafter"/>
</dbReference>
<dbReference type="NCBIfam" id="TIGR00103">
    <property type="entry name" value="DNA_YbaB_EbfC"/>
    <property type="match status" value="1"/>
</dbReference>
<dbReference type="SUPFAM" id="SSF82607">
    <property type="entry name" value="YbaB-like"/>
    <property type="match status" value="1"/>
</dbReference>
<keyword evidence="5" id="KW-1185">Reference proteome</keyword>
<evidence type="ECO:0000256" key="1">
    <source>
        <dbReference type="ARBA" id="ARBA00023125"/>
    </source>
</evidence>
<dbReference type="RefSeq" id="WP_075097611.1">
    <property type="nucleotide sequence ID" value="NZ_CP011125.1"/>
</dbReference>
<accession>A0A0F6YJA9</accession>
<evidence type="ECO:0000256" key="3">
    <source>
        <dbReference type="SAM" id="Coils"/>
    </source>
</evidence>
<dbReference type="PANTHER" id="PTHR33449:SF1">
    <property type="entry name" value="NUCLEOID-ASSOCIATED PROTEIN YBAB"/>
    <property type="match status" value="1"/>
</dbReference>
<comment type="subunit">
    <text evidence="2">Homodimer.</text>
</comment>
<dbReference type="PANTHER" id="PTHR33449">
    <property type="entry name" value="NUCLEOID-ASSOCIATED PROTEIN YBAB"/>
    <property type="match status" value="1"/>
</dbReference>
<feature type="coiled-coil region" evidence="3">
    <location>
        <begin position="9"/>
        <end position="36"/>
    </location>
</feature>
<dbReference type="HAMAP" id="MF_00274">
    <property type="entry name" value="DNA_YbaB_EbfC"/>
    <property type="match status" value="1"/>
</dbReference>
<comment type="similarity">
    <text evidence="2">Belongs to the YbaB/EbfC family.</text>
</comment>
<dbReference type="GO" id="GO:0043590">
    <property type="term" value="C:bacterial nucleoid"/>
    <property type="evidence" value="ECO:0007669"/>
    <property type="project" value="UniProtKB-UniRule"/>
</dbReference>
<organism evidence="4 5">
    <name type="scientific">Sandaracinus amylolyticus</name>
    <dbReference type="NCBI Taxonomy" id="927083"/>
    <lineage>
        <taxon>Bacteria</taxon>
        <taxon>Pseudomonadati</taxon>
        <taxon>Myxococcota</taxon>
        <taxon>Polyangia</taxon>
        <taxon>Polyangiales</taxon>
        <taxon>Sandaracinaceae</taxon>
        <taxon>Sandaracinus</taxon>
    </lineage>
</organism>
<evidence type="ECO:0000256" key="2">
    <source>
        <dbReference type="HAMAP-Rule" id="MF_00274"/>
    </source>
</evidence>
<evidence type="ECO:0000313" key="5">
    <source>
        <dbReference type="Proteomes" id="UP000034883"/>
    </source>
</evidence>